<proteinExistence type="predicted"/>
<dbReference type="KEGG" id="vg:65071871"/>
<accession>A0A481W615</accession>
<organism evidence="1 2">
    <name type="scientific">Fusobacterium phage Fnu1</name>
    <dbReference type="NCBI Taxonomy" id="2530024"/>
    <lineage>
        <taxon>Viruses</taxon>
        <taxon>Duplodnaviria</taxon>
        <taxon>Heunggongvirae</taxon>
        <taxon>Uroviricota</taxon>
        <taxon>Caudoviricetes</taxon>
        <taxon>Latrobevirus</taxon>
        <taxon>Latrobevirus FNU1</taxon>
    </lineage>
</organism>
<keyword evidence="2" id="KW-1185">Reference proteome</keyword>
<evidence type="ECO:0000313" key="2">
    <source>
        <dbReference type="Proteomes" id="UP000292160"/>
    </source>
</evidence>
<dbReference type="EMBL" id="MK554696">
    <property type="protein sequence ID" value="QBJ04198.1"/>
    <property type="molecule type" value="Genomic_DNA"/>
</dbReference>
<dbReference type="Proteomes" id="UP000292160">
    <property type="component" value="Segment"/>
</dbReference>
<evidence type="ECO:0000313" key="1">
    <source>
        <dbReference type="EMBL" id="QBJ04198.1"/>
    </source>
</evidence>
<name>A0A481W615_9CAUD</name>
<reference evidence="1 2" key="1">
    <citation type="submission" date="2019-02" db="EMBL/GenBank/DDBJ databases">
        <title>Genomic, morphological and functional characterisation of novel bacteriophage Fnu1 capable of disrupt Fusobacterium nucleatum biofilm.</title>
        <authorList>
            <person name="Kabwe M."/>
            <person name="Brown T.L."/>
            <person name="Dashper S."/>
            <person name="Speirs L."/>
            <person name="Ku H."/>
            <person name="Petrovski S."/>
            <person name="Chan H.T."/>
            <person name="Lock P."/>
            <person name="Tucci J."/>
        </authorList>
    </citation>
    <scope>NUCLEOTIDE SEQUENCE [LARGE SCALE GENOMIC DNA]</scope>
</reference>
<protein>
    <submittedName>
        <fullName evidence="1">Uncharacterized protein</fullName>
    </submittedName>
</protein>
<dbReference type="GeneID" id="65071871"/>
<dbReference type="RefSeq" id="YP_010082863.1">
    <property type="nucleotide sequence ID" value="NC_055035.1"/>
</dbReference>
<sequence>MIYRVSTFDTLLLSKEDNMYEIAIYTVEQPQMKENLTIIGKRHLVPDIECYLSLWQTDTFNKDELDNNINIVRYIILTKGEQNANS</sequence>